<feature type="region of interest" description="Disordered" evidence="1">
    <location>
        <begin position="159"/>
        <end position="206"/>
    </location>
</feature>
<evidence type="ECO:0000313" key="2">
    <source>
        <dbReference type="EMBL" id="CAG5081164.1"/>
    </source>
</evidence>
<feature type="compositionally biased region" description="Acidic residues" evidence="1">
    <location>
        <begin position="180"/>
        <end position="197"/>
    </location>
</feature>
<dbReference type="EMBL" id="CAJNRD030001118">
    <property type="protein sequence ID" value="CAG5081164.1"/>
    <property type="molecule type" value="Genomic_DNA"/>
</dbReference>
<sequence length="206" mass="23723">MFQTLRRLMPLQSLKLLSVVIVCNCILFEIPFRETSGKVVKEVTEVTTLRVSHDTKFGVASYKLTSNILTENKEHRNAVGILDASHQYTNGCYNGVYHDDKDTSAQHSREEISISESEVPSKLENGHACRHSKIVKESTSEYKLKLPPDELKNVRFLDTKGNNDSGIEMPLKHNERLETSEEEEEEEEEEEDNDNSEYFEKLKMKR</sequence>
<proteinExistence type="predicted"/>
<protein>
    <submittedName>
        <fullName evidence="2">Uncharacterized protein</fullName>
    </submittedName>
</protein>
<dbReference type="OrthoDB" id="2152335at2759"/>
<evidence type="ECO:0000313" key="3">
    <source>
        <dbReference type="Proteomes" id="UP000786811"/>
    </source>
</evidence>
<keyword evidence="3" id="KW-1185">Reference proteome</keyword>
<organism evidence="2 3">
    <name type="scientific">Cotesia congregata</name>
    <name type="common">Parasitoid wasp</name>
    <name type="synonym">Apanteles congregatus</name>
    <dbReference type="NCBI Taxonomy" id="51543"/>
    <lineage>
        <taxon>Eukaryota</taxon>
        <taxon>Metazoa</taxon>
        <taxon>Ecdysozoa</taxon>
        <taxon>Arthropoda</taxon>
        <taxon>Hexapoda</taxon>
        <taxon>Insecta</taxon>
        <taxon>Pterygota</taxon>
        <taxon>Neoptera</taxon>
        <taxon>Endopterygota</taxon>
        <taxon>Hymenoptera</taxon>
        <taxon>Apocrita</taxon>
        <taxon>Ichneumonoidea</taxon>
        <taxon>Braconidae</taxon>
        <taxon>Microgastrinae</taxon>
        <taxon>Cotesia</taxon>
    </lineage>
</organism>
<dbReference type="AlphaFoldDB" id="A0A8J2H7B0"/>
<reference evidence="2" key="1">
    <citation type="submission" date="2021-04" db="EMBL/GenBank/DDBJ databases">
        <authorList>
            <person name="Chebbi M.A.C M."/>
        </authorList>
    </citation>
    <scope>NUCLEOTIDE SEQUENCE</scope>
</reference>
<name>A0A8J2H7B0_COTCN</name>
<accession>A0A8J2H7B0</accession>
<dbReference type="Proteomes" id="UP000786811">
    <property type="component" value="Unassembled WGS sequence"/>
</dbReference>
<comment type="caution">
    <text evidence="2">The sequence shown here is derived from an EMBL/GenBank/DDBJ whole genome shotgun (WGS) entry which is preliminary data.</text>
</comment>
<gene>
    <name evidence="2" type="ORF">HICCMSTLAB_LOCUS3208</name>
</gene>
<evidence type="ECO:0000256" key="1">
    <source>
        <dbReference type="SAM" id="MobiDB-lite"/>
    </source>
</evidence>
<feature type="compositionally biased region" description="Basic and acidic residues" evidence="1">
    <location>
        <begin position="170"/>
        <end position="179"/>
    </location>
</feature>